<reference evidence="3" key="1">
    <citation type="journal article" date="2019" name="Int. J. Syst. Evol. Microbiol.">
        <title>The Global Catalogue of Microorganisms (GCM) 10K type strain sequencing project: providing services to taxonomists for standard genome sequencing and annotation.</title>
        <authorList>
            <consortium name="The Broad Institute Genomics Platform"/>
            <consortium name="The Broad Institute Genome Sequencing Center for Infectious Disease"/>
            <person name="Wu L."/>
            <person name="Ma J."/>
        </authorList>
    </citation>
    <scope>NUCLEOTIDE SEQUENCE [LARGE SCALE GENOMIC DNA]</scope>
    <source>
        <strain evidence="3">JCM 9651</strain>
    </source>
</reference>
<accession>A0ABP6SC11</accession>
<proteinExistence type="predicted"/>
<protein>
    <recommendedName>
        <fullName evidence="4">PIG-L family deacetylase</fullName>
    </recommendedName>
</protein>
<evidence type="ECO:0000256" key="1">
    <source>
        <dbReference type="ARBA" id="ARBA00022833"/>
    </source>
</evidence>
<evidence type="ECO:0008006" key="4">
    <source>
        <dbReference type="Google" id="ProtNLM"/>
    </source>
</evidence>
<keyword evidence="3" id="KW-1185">Reference proteome</keyword>
<evidence type="ECO:0000313" key="2">
    <source>
        <dbReference type="EMBL" id="GAA3372919.1"/>
    </source>
</evidence>
<sequence length="239" mass="26117">MTSPRSSRVLLLSPHPDDIAWSLGGTVSRLREAGADLVCLTFFNRTRYAPGNPAHGDSRTATDVRRIEEDGWGALADVRLERCDLGDASLRGYDDATEMGAEPEPEVLREVAARLRSVIARVRPDAVLAPLAIGGHIDHSAVRRAVAGLAPVPDAALLWYEDLPYASQNPWVPGGHPLVVDIGSHWTAKSDGVRCYPSQLPDDILPVLRQHAAQVRGERLWAETQNAHDWFSHCLMNGT</sequence>
<dbReference type="SUPFAM" id="SSF102588">
    <property type="entry name" value="LmbE-like"/>
    <property type="match status" value="1"/>
</dbReference>
<keyword evidence="1" id="KW-0862">Zinc</keyword>
<comment type="caution">
    <text evidence="2">The sequence shown here is derived from an EMBL/GenBank/DDBJ whole genome shotgun (WGS) entry which is preliminary data.</text>
</comment>
<dbReference type="RefSeq" id="WP_345037745.1">
    <property type="nucleotide sequence ID" value="NZ_BAAAYL010000001.1"/>
</dbReference>
<gene>
    <name evidence="2" type="ORF">GCM10020367_30810</name>
</gene>
<dbReference type="EMBL" id="BAAAYL010000001">
    <property type="protein sequence ID" value="GAA3372919.1"/>
    <property type="molecule type" value="Genomic_DNA"/>
</dbReference>
<dbReference type="InterPro" id="IPR003737">
    <property type="entry name" value="GlcNAc_PI_deacetylase-related"/>
</dbReference>
<dbReference type="InterPro" id="IPR024078">
    <property type="entry name" value="LmbE-like_dom_sf"/>
</dbReference>
<dbReference type="Proteomes" id="UP001499990">
    <property type="component" value="Unassembled WGS sequence"/>
</dbReference>
<dbReference type="PANTHER" id="PTHR12993:SF29">
    <property type="entry name" value="BLR3841 PROTEIN"/>
    <property type="match status" value="1"/>
</dbReference>
<dbReference type="Gene3D" id="3.40.50.10320">
    <property type="entry name" value="LmbE-like"/>
    <property type="match status" value="1"/>
</dbReference>
<organism evidence="2 3">
    <name type="scientific">Streptomyces sannanensis</name>
    <dbReference type="NCBI Taxonomy" id="285536"/>
    <lineage>
        <taxon>Bacteria</taxon>
        <taxon>Bacillati</taxon>
        <taxon>Actinomycetota</taxon>
        <taxon>Actinomycetes</taxon>
        <taxon>Kitasatosporales</taxon>
        <taxon>Streptomycetaceae</taxon>
        <taxon>Streptomyces</taxon>
    </lineage>
</organism>
<name>A0ABP6SC11_9ACTN</name>
<dbReference type="Pfam" id="PF02585">
    <property type="entry name" value="PIG-L"/>
    <property type="match status" value="1"/>
</dbReference>
<evidence type="ECO:0000313" key="3">
    <source>
        <dbReference type="Proteomes" id="UP001499990"/>
    </source>
</evidence>
<dbReference type="PANTHER" id="PTHR12993">
    <property type="entry name" value="N-ACETYLGLUCOSAMINYL-PHOSPHATIDYLINOSITOL DE-N-ACETYLASE-RELATED"/>
    <property type="match status" value="1"/>
</dbReference>